<dbReference type="EMBL" id="CH476737">
    <property type="protein sequence ID" value="EIE84266.1"/>
    <property type="molecule type" value="Genomic_DNA"/>
</dbReference>
<gene>
    <name evidence="1" type="ORF">RO3G_08976</name>
</gene>
<dbReference type="InParanoid" id="I1C736"/>
<dbReference type="AlphaFoldDB" id="I1C736"/>
<keyword evidence="2" id="KW-1185">Reference proteome</keyword>
<sequence length="63" mass="6959">MGAGKTYVADEYTKSLSSTASVLSVTFRISLAQYLASRLNLNSYLDPNIWDETEESKIHSGNN</sequence>
<dbReference type="VEuPathDB" id="FungiDB:RO3G_08976"/>
<dbReference type="RefSeq" id="XP_067519662.1">
    <property type="nucleotide sequence ID" value="XM_067663561.1"/>
</dbReference>
<dbReference type="GeneID" id="93615942"/>
<proteinExistence type="predicted"/>
<organism evidence="1 2">
    <name type="scientific">Rhizopus delemar (strain RA 99-880 / ATCC MYA-4621 / FGSC 9543 / NRRL 43880)</name>
    <name type="common">Mucormycosis agent</name>
    <name type="synonym">Rhizopus arrhizus var. delemar</name>
    <dbReference type="NCBI Taxonomy" id="246409"/>
    <lineage>
        <taxon>Eukaryota</taxon>
        <taxon>Fungi</taxon>
        <taxon>Fungi incertae sedis</taxon>
        <taxon>Mucoromycota</taxon>
        <taxon>Mucoromycotina</taxon>
        <taxon>Mucoromycetes</taxon>
        <taxon>Mucorales</taxon>
        <taxon>Mucorineae</taxon>
        <taxon>Rhizopodaceae</taxon>
        <taxon>Rhizopus</taxon>
    </lineage>
</organism>
<evidence type="ECO:0000313" key="2">
    <source>
        <dbReference type="Proteomes" id="UP000009138"/>
    </source>
</evidence>
<reference evidence="1 2" key="1">
    <citation type="journal article" date="2009" name="PLoS Genet.">
        <title>Genomic analysis of the basal lineage fungus Rhizopus oryzae reveals a whole-genome duplication.</title>
        <authorList>
            <person name="Ma L.-J."/>
            <person name="Ibrahim A.S."/>
            <person name="Skory C."/>
            <person name="Grabherr M.G."/>
            <person name="Burger G."/>
            <person name="Butler M."/>
            <person name="Elias M."/>
            <person name="Idnurm A."/>
            <person name="Lang B.F."/>
            <person name="Sone T."/>
            <person name="Abe A."/>
            <person name="Calvo S.E."/>
            <person name="Corrochano L.M."/>
            <person name="Engels R."/>
            <person name="Fu J."/>
            <person name="Hansberg W."/>
            <person name="Kim J.-M."/>
            <person name="Kodira C.D."/>
            <person name="Koehrsen M.J."/>
            <person name="Liu B."/>
            <person name="Miranda-Saavedra D."/>
            <person name="O'Leary S."/>
            <person name="Ortiz-Castellanos L."/>
            <person name="Poulter R."/>
            <person name="Rodriguez-Romero J."/>
            <person name="Ruiz-Herrera J."/>
            <person name="Shen Y.-Q."/>
            <person name="Zeng Q."/>
            <person name="Galagan J."/>
            <person name="Birren B.W."/>
            <person name="Cuomo C.A."/>
            <person name="Wickes B.L."/>
        </authorList>
    </citation>
    <scope>NUCLEOTIDE SEQUENCE [LARGE SCALE GENOMIC DNA]</scope>
    <source>
        <strain evidence="2">RA 99-880 / ATCC MYA-4621 / FGSC 9543 / NRRL 43880</strain>
    </source>
</reference>
<name>I1C736_RHIO9</name>
<accession>I1C736</accession>
<dbReference type="Proteomes" id="UP000009138">
    <property type="component" value="Unassembled WGS sequence"/>
</dbReference>
<evidence type="ECO:0000313" key="1">
    <source>
        <dbReference type="EMBL" id="EIE84266.1"/>
    </source>
</evidence>
<dbReference type="OrthoDB" id="2275009at2759"/>
<protein>
    <submittedName>
        <fullName evidence="1">Uncharacterized protein</fullName>
    </submittedName>
</protein>